<reference evidence="4" key="1">
    <citation type="journal article" date="2020" name="Stud. Mycol.">
        <title>101 Dothideomycetes genomes: a test case for predicting lifestyles and emergence of pathogens.</title>
        <authorList>
            <person name="Haridas S."/>
            <person name="Albert R."/>
            <person name="Binder M."/>
            <person name="Bloem J."/>
            <person name="Labutti K."/>
            <person name="Salamov A."/>
            <person name="Andreopoulos B."/>
            <person name="Baker S."/>
            <person name="Barry K."/>
            <person name="Bills G."/>
            <person name="Bluhm B."/>
            <person name="Cannon C."/>
            <person name="Castanera R."/>
            <person name="Culley D."/>
            <person name="Daum C."/>
            <person name="Ezra D."/>
            <person name="Gonzalez J."/>
            <person name="Henrissat B."/>
            <person name="Kuo A."/>
            <person name="Liang C."/>
            <person name="Lipzen A."/>
            <person name="Lutzoni F."/>
            <person name="Magnuson J."/>
            <person name="Mondo S."/>
            <person name="Nolan M."/>
            <person name="Ohm R."/>
            <person name="Pangilinan J."/>
            <person name="Park H.-J."/>
            <person name="Ramirez L."/>
            <person name="Alfaro M."/>
            <person name="Sun H."/>
            <person name="Tritt A."/>
            <person name="Yoshinaga Y."/>
            <person name="Zwiers L.-H."/>
            <person name="Turgeon B."/>
            <person name="Goodwin S."/>
            <person name="Spatafora J."/>
            <person name="Crous P."/>
            <person name="Grigoriev I."/>
        </authorList>
    </citation>
    <scope>NUCLEOTIDE SEQUENCE</scope>
    <source>
        <strain evidence="4">CBS 122367</strain>
    </source>
</reference>
<evidence type="ECO:0000313" key="5">
    <source>
        <dbReference type="Proteomes" id="UP000799291"/>
    </source>
</evidence>
<dbReference type="EMBL" id="MU005572">
    <property type="protein sequence ID" value="KAF2689340.1"/>
    <property type="molecule type" value="Genomic_DNA"/>
</dbReference>
<keyword evidence="1" id="KW-0863">Zinc-finger</keyword>
<keyword evidence="1" id="KW-0862">Zinc</keyword>
<dbReference type="AlphaFoldDB" id="A0A6G1JGJ1"/>
<evidence type="ECO:0000256" key="1">
    <source>
        <dbReference type="PROSITE-ProRule" id="PRU00175"/>
    </source>
</evidence>
<dbReference type="InterPro" id="IPR013083">
    <property type="entry name" value="Znf_RING/FYVE/PHD"/>
</dbReference>
<keyword evidence="5" id="KW-1185">Reference proteome</keyword>
<feature type="compositionally biased region" description="Polar residues" evidence="2">
    <location>
        <begin position="264"/>
        <end position="279"/>
    </location>
</feature>
<sequence length="447" mass="49951">MADSNFGGQLHSAFSIAPTPPALQPQEPETLSPAYPNYSSFAASETPAYHQFSNPQRVQLPEPYVGFPYPYLQNRHRQMPVQTGPRAAGYYPPAMSMFQHGPNTAASSITPALHFHTLHMPGGGFADCPEARTLPMMDHAMHDGAPGYSSPPLHHWSSSPFPDFNRLPNTYVPSTPPTPSAIRPVGEGRGPMRRSDVGTPDLPRHMTSPGRRASHDRQFQHNAPTSGGPERRPLSALLGAPTRRPDRSISPRTSNRRSFDRYSTDLSQSSNATETNDANQAPMHRVRRPRTVGFSSSYRARMFANNHDPNVPTQSQMQTLKDKLRHLLPSELPKDTSSMCDICQKDYSPQHTDPSEEAEVAIMLPCKHIFGEHCINTWFNTCKTHKNKVTCPMCRKLLIEPLRPGQEALHSLSLADRRVLERYLMNEDRLHFENAAARELEGDFAHS</sequence>
<evidence type="ECO:0000313" key="4">
    <source>
        <dbReference type="EMBL" id="KAF2689340.1"/>
    </source>
</evidence>
<dbReference type="Proteomes" id="UP000799291">
    <property type="component" value="Unassembled WGS sequence"/>
</dbReference>
<feature type="domain" description="RING-type" evidence="3">
    <location>
        <begin position="340"/>
        <end position="395"/>
    </location>
</feature>
<dbReference type="GO" id="GO:0008270">
    <property type="term" value="F:zinc ion binding"/>
    <property type="evidence" value="ECO:0007669"/>
    <property type="project" value="UniProtKB-KW"/>
</dbReference>
<keyword evidence="1" id="KW-0479">Metal-binding</keyword>
<evidence type="ECO:0000259" key="3">
    <source>
        <dbReference type="PROSITE" id="PS50089"/>
    </source>
</evidence>
<name>A0A6G1JGJ1_9PLEO</name>
<proteinExistence type="predicted"/>
<dbReference type="PROSITE" id="PS50089">
    <property type="entry name" value="ZF_RING_2"/>
    <property type="match status" value="1"/>
</dbReference>
<feature type="region of interest" description="Disordered" evidence="2">
    <location>
        <begin position="1"/>
        <end position="37"/>
    </location>
</feature>
<organism evidence="4 5">
    <name type="scientific">Lentithecium fluviatile CBS 122367</name>
    <dbReference type="NCBI Taxonomy" id="1168545"/>
    <lineage>
        <taxon>Eukaryota</taxon>
        <taxon>Fungi</taxon>
        <taxon>Dikarya</taxon>
        <taxon>Ascomycota</taxon>
        <taxon>Pezizomycotina</taxon>
        <taxon>Dothideomycetes</taxon>
        <taxon>Pleosporomycetidae</taxon>
        <taxon>Pleosporales</taxon>
        <taxon>Massarineae</taxon>
        <taxon>Lentitheciaceae</taxon>
        <taxon>Lentithecium</taxon>
    </lineage>
</organism>
<dbReference type="Gene3D" id="3.30.40.10">
    <property type="entry name" value="Zinc/RING finger domain, C3HC4 (zinc finger)"/>
    <property type="match status" value="1"/>
</dbReference>
<dbReference type="InterPro" id="IPR001841">
    <property type="entry name" value="Znf_RING"/>
</dbReference>
<protein>
    <recommendedName>
        <fullName evidence="3">RING-type domain-containing protein</fullName>
    </recommendedName>
</protein>
<dbReference type="SUPFAM" id="SSF57850">
    <property type="entry name" value="RING/U-box"/>
    <property type="match status" value="1"/>
</dbReference>
<dbReference type="OrthoDB" id="8062037at2759"/>
<dbReference type="Pfam" id="PF13639">
    <property type="entry name" value="zf-RING_2"/>
    <property type="match status" value="1"/>
</dbReference>
<feature type="region of interest" description="Disordered" evidence="2">
    <location>
        <begin position="171"/>
        <end position="289"/>
    </location>
</feature>
<gene>
    <name evidence="4" type="ORF">K458DRAFT_400115</name>
</gene>
<evidence type="ECO:0000256" key="2">
    <source>
        <dbReference type="SAM" id="MobiDB-lite"/>
    </source>
</evidence>
<accession>A0A6G1JGJ1</accession>